<accession>A0A0G0K7T4</accession>
<name>A0A0G0K7T4_9BACT</name>
<proteinExistence type="predicted"/>
<protein>
    <submittedName>
        <fullName evidence="1">Uncharacterized protein</fullName>
    </submittedName>
</protein>
<comment type="caution">
    <text evidence="1">The sequence shown here is derived from an EMBL/GenBank/DDBJ whole genome shotgun (WGS) entry which is preliminary data.</text>
</comment>
<organism evidence="1 2">
    <name type="scientific">Candidatus Woesebacteria bacterium GW2011_GWA1_37_7</name>
    <dbReference type="NCBI Taxonomy" id="1618545"/>
    <lineage>
        <taxon>Bacteria</taxon>
        <taxon>Candidatus Woeseibacteriota</taxon>
    </lineage>
</organism>
<dbReference type="Proteomes" id="UP000034591">
    <property type="component" value="Unassembled WGS sequence"/>
</dbReference>
<dbReference type="EMBL" id="LBTI01000043">
    <property type="protein sequence ID" value="KKQ36651.1"/>
    <property type="molecule type" value="Genomic_DNA"/>
</dbReference>
<gene>
    <name evidence="1" type="ORF">US53_C0043G0006</name>
</gene>
<sequence>MALEIPSSIGRLSILNDRRPWLSHVIPGTPNADKVLRQAGILSARIGAKELGQRTLHIFPERDSTNWKNWDPSE</sequence>
<dbReference type="AlphaFoldDB" id="A0A0G0K7T4"/>
<reference evidence="1 2" key="1">
    <citation type="journal article" date="2015" name="Nature">
        <title>rRNA introns, odd ribosomes, and small enigmatic genomes across a large radiation of phyla.</title>
        <authorList>
            <person name="Brown C.T."/>
            <person name="Hug L.A."/>
            <person name="Thomas B.C."/>
            <person name="Sharon I."/>
            <person name="Castelle C.J."/>
            <person name="Singh A."/>
            <person name="Wilkins M.J."/>
            <person name="Williams K.H."/>
            <person name="Banfield J.F."/>
        </authorList>
    </citation>
    <scope>NUCLEOTIDE SEQUENCE [LARGE SCALE GENOMIC DNA]</scope>
</reference>
<evidence type="ECO:0000313" key="2">
    <source>
        <dbReference type="Proteomes" id="UP000034591"/>
    </source>
</evidence>
<evidence type="ECO:0000313" key="1">
    <source>
        <dbReference type="EMBL" id="KKQ36651.1"/>
    </source>
</evidence>